<evidence type="ECO:0000256" key="4">
    <source>
        <dbReference type="ARBA" id="ARBA00023136"/>
    </source>
</evidence>
<sequence>MHYYNINKRLWLRFLFVLTVGLSTGCKKYLDAKPDKKLVVPTTLSDASALLDYYTRLNAFYTSMGSQSDDDFYILDDYYNTIEVKFRDRYIWNKDALSEDADWSDLYSVVQYANLALETVEKNKPSVQTLAEWNRVKGEALFFRAYAFYQIAQYYAVPYDPRNAEKELGIPLRLTSDVNAQNVRSNLEDTWQQILKDYKEASLLLPTTSDPISRPNRKAAFAAMARTFLVMQDYKSAYMYADSSLQLYHTLLDYNQLDTSSSAPFPRFNEEEVFHSEMIGAGMLGVTHWRVDSLLYQSYAHDDLRRLLFFKGIGSNPYGFKGSYSGTSGVHFNGIAVDEVFLMRAECAARLGKAMEAMKDLNMLLKNRWKANTFVPLTASTPEDALEIILIERRKELVGRGLRWYDLRRFNQDERLAHTLIRETNGKRYELPPNDPRYTFYIPQTVIDFTGMSQNAR</sequence>
<accession>A0ABP8G033</accession>
<gene>
    <name evidence="8" type="ORF">GCM10023143_25530</name>
</gene>
<dbReference type="EMBL" id="BAABFN010000006">
    <property type="protein sequence ID" value="GAA4314592.1"/>
    <property type="molecule type" value="Genomic_DNA"/>
</dbReference>
<dbReference type="Gene3D" id="1.25.40.390">
    <property type="match status" value="1"/>
</dbReference>
<comment type="similarity">
    <text evidence="2">Belongs to the SusD family.</text>
</comment>
<comment type="subcellular location">
    <subcellularLocation>
        <location evidence="1">Cell outer membrane</location>
    </subcellularLocation>
</comment>
<keyword evidence="9" id="KW-1185">Reference proteome</keyword>
<evidence type="ECO:0000256" key="5">
    <source>
        <dbReference type="ARBA" id="ARBA00023237"/>
    </source>
</evidence>
<evidence type="ECO:0000256" key="3">
    <source>
        <dbReference type="ARBA" id="ARBA00022729"/>
    </source>
</evidence>
<protein>
    <recommendedName>
        <fullName evidence="10">RagB/SusD family nutrient uptake outer membrane protein</fullName>
    </recommendedName>
</protein>
<evidence type="ECO:0008006" key="10">
    <source>
        <dbReference type="Google" id="ProtNLM"/>
    </source>
</evidence>
<dbReference type="RefSeq" id="WP_344979907.1">
    <property type="nucleotide sequence ID" value="NZ_BAABFN010000006.1"/>
</dbReference>
<dbReference type="Pfam" id="PF07980">
    <property type="entry name" value="SusD_RagB"/>
    <property type="match status" value="1"/>
</dbReference>
<dbReference type="InterPro" id="IPR011990">
    <property type="entry name" value="TPR-like_helical_dom_sf"/>
</dbReference>
<evidence type="ECO:0000259" key="6">
    <source>
        <dbReference type="Pfam" id="PF07980"/>
    </source>
</evidence>
<name>A0ABP8G033_9BACT</name>
<dbReference type="Pfam" id="PF14322">
    <property type="entry name" value="SusD-like_3"/>
    <property type="match status" value="1"/>
</dbReference>
<feature type="domain" description="SusD-like N-terminal" evidence="7">
    <location>
        <begin position="28"/>
        <end position="229"/>
    </location>
</feature>
<feature type="domain" description="RagB/SusD" evidence="6">
    <location>
        <begin position="339"/>
        <end position="432"/>
    </location>
</feature>
<keyword evidence="3" id="KW-0732">Signal</keyword>
<dbReference type="InterPro" id="IPR012944">
    <property type="entry name" value="SusD_RagB_dom"/>
</dbReference>
<reference evidence="9" key="1">
    <citation type="journal article" date="2019" name="Int. J. Syst. Evol. Microbiol.">
        <title>The Global Catalogue of Microorganisms (GCM) 10K type strain sequencing project: providing services to taxonomists for standard genome sequencing and annotation.</title>
        <authorList>
            <consortium name="The Broad Institute Genomics Platform"/>
            <consortium name="The Broad Institute Genome Sequencing Center for Infectious Disease"/>
            <person name="Wu L."/>
            <person name="Ma J."/>
        </authorList>
    </citation>
    <scope>NUCLEOTIDE SEQUENCE [LARGE SCALE GENOMIC DNA]</scope>
    <source>
        <strain evidence="9">JCM 17664</strain>
    </source>
</reference>
<dbReference type="InterPro" id="IPR033985">
    <property type="entry name" value="SusD-like_N"/>
</dbReference>
<proteinExistence type="inferred from homology"/>
<evidence type="ECO:0000313" key="9">
    <source>
        <dbReference type="Proteomes" id="UP001501207"/>
    </source>
</evidence>
<comment type="caution">
    <text evidence="8">The sequence shown here is derived from an EMBL/GenBank/DDBJ whole genome shotgun (WGS) entry which is preliminary data.</text>
</comment>
<dbReference type="Proteomes" id="UP001501207">
    <property type="component" value="Unassembled WGS sequence"/>
</dbReference>
<organism evidence="8 9">
    <name type="scientific">Compostibacter hankyongensis</name>
    <dbReference type="NCBI Taxonomy" id="1007089"/>
    <lineage>
        <taxon>Bacteria</taxon>
        <taxon>Pseudomonadati</taxon>
        <taxon>Bacteroidota</taxon>
        <taxon>Chitinophagia</taxon>
        <taxon>Chitinophagales</taxon>
        <taxon>Chitinophagaceae</taxon>
        <taxon>Compostibacter</taxon>
    </lineage>
</organism>
<evidence type="ECO:0000259" key="7">
    <source>
        <dbReference type="Pfam" id="PF14322"/>
    </source>
</evidence>
<evidence type="ECO:0000313" key="8">
    <source>
        <dbReference type="EMBL" id="GAA4314592.1"/>
    </source>
</evidence>
<keyword evidence="4" id="KW-0472">Membrane</keyword>
<keyword evidence="5" id="KW-0998">Cell outer membrane</keyword>
<dbReference type="SUPFAM" id="SSF48452">
    <property type="entry name" value="TPR-like"/>
    <property type="match status" value="1"/>
</dbReference>
<evidence type="ECO:0000256" key="2">
    <source>
        <dbReference type="ARBA" id="ARBA00006275"/>
    </source>
</evidence>
<evidence type="ECO:0000256" key="1">
    <source>
        <dbReference type="ARBA" id="ARBA00004442"/>
    </source>
</evidence>